<gene>
    <name evidence="6" type="ORF">E6K80_08780</name>
</gene>
<organism evidence="6 7">
    <name type="scientific">Eiseniibacteriota bacterium</name>
    <dbReference type="NCBI Taxonomy" id="2212470"/>
    <lineage>
        <taxon>Bacteria</taxon>
        <taxon>Candidatus Eiseniibacteriota</taxon>
    </lineage>
</organism>
<proteinExistence type="inferred from homology"/>
<dbReference type="InterPro" id="IPR000182">
    <property type="entry name" value="GNAT_dom"/>
</dbReference>
<evidence type="ECO:0000256" key="4">
    <source>
        <dbReference type="HAMAP-Rule" id="MF_01812"/>
    </source>
</evidence>
<dbReference type="PROSITE" id="PS51186">
    <property type="entry name" value="GNAT"/>
    <property type="match status" value="1"/>
</dbReference>
<dbReference type="EMBL" id="VBPA01000214">
    <property type="protein sequence ID" value="TMQ70343.1"/>
    <property type="molecule type" value="Genomic_DNA"/>
</dbReference>
<comment type="subunit">
    <text evidence="4">Homohexamer; trimer of dimers.</text>
</comment>
<dbReference type="Pfam" id="PF13530">
    <property type="entry name" value="SCP2_2"/>
    <property type="match status" value="1"/>
</dbReference>
<dbReference type="NCBIfam" id="NF002367">
    <property type="entry name" value="PRK01346.1-4"/>
    <property type="match status" value="1"/>
</dbReference>
<feature type="binding site" evidence="4">
    <location>
        <begin position="82"/>
        <end position="84"/>
    </location>
    <ligand>
        <name>acetyl-CoA</name>
        <dbReference type="ChEBI" id="CHEBI:57288"/>
    </ligand>
</feature>
<dbReference type="InterPro" id="IPR051554">
    <property type="entry name" value="Acetyltransferase_Eis"/>
</dbReference>
<dbReference type="InterPro" id="IPR025559">
    <property type="entry name" value="Eis_dom"/>
</dbReference>
<dbReference type="InterPro" id="IPR041380">
    <property type="entry name" value="Acetyltransf_17"/>
</dbReference>
<evidence type="ECO:0000256" key="3">
    <source>
        <dbReference type="ARBA" id="ARBA00023315"/>
    </source>
</evidence>
<comment type="similarity">
    <text evidence="1 4">Belongs to the acetyltransferase Eis family.</text>
</comment>
<reference evidence="6 7" key="1">
    <citation type="journal article" date="2019" name="Nat. Microbiol.">
        <title>Mediterranean grassland soil C-N compound turnover is dependent on rainfall and depth, and is mediated by genomically divergent microorganisms.</title>
        <authorList>
            <person name="Diamond S."/>
            <person name="Andeer P.F."/>
            <person name="Li Z."/>
            <person name="Crits-Christoph A."/>
            <person name="Burstein D."/>
            <person name="Anantharaman K."/>
            <person name="Lane K.R."/>
            <person name="Thomas B.C."/>
            <person name="Pan C."/>
            <person name="Northen T.R."/>
            <person name="Banfield J.F."/>
        </authorList>
    </citation>
    <scope>NUCLEOTIDE SEQUENCE [LARGE SCALE GENOMIC DNA]</scope>
    <source>
        <strain evidence="6">WS_10</strain>
    </source>
</reference>
<accession>A0A538U3A5</accession>
<dbReference type="Pfam" id="PF13527">
    <property type="entry name" value="Acetyltransf_9"/>
    <property type="match status" value="1"/>
</dbReference>
<dbReference type="PANTHER" id="PTHR37817:SF1">
    <property type="entry name" value="N-ACETYLTRANSFERASE EIS"/>
    <property type="match status" value="1"/>
</dbReference>
<feature type="active site" description="Proton acceptor; via carboxylate" evidence="4">
    <location>
        <position position="405"/>
    </location>
</feature>
<feature type="binding site" evidence="4">
    <location>
        <begin position="90"/>
        <end position="95"/>
    </location>
    <ligand>
        <name>acetyl-CoA</name>
        <dbReference type="ChEBI" id="CHEBI:57288"/>
    </ligand>
</feature>
<dbReference type="Gene3D" id="3.30.1050.10">
    <property type="entry name" value="SCP2 sterol-binding domain"/>
    <property type="match status" value="1"/>
</dbReference>
<dbReference type="HAMAP" id="MF_01812">
    <property type="entry name" value="Eis"/>
    <property type="match status" value="1"/>
</dbReference>
<dbReference type="Pfam" id="PF17668">
    <property type="entry name" value="Acetyltransf_17"/>
    <property type="match status" value="1"/>
</dbReference>
<dbReference type="SUPFAM" id="SSF55729">
    <property type="entry name" value="Acyl-CoA N-acyltransferases (Nat)"/>
    <property type="match status" value="1"/>
</dbReference>
<dbReference type="CDD" id="cd04301">
    <property type="entry name" value="NAT_SF"/>
    <property type="match status" value="1"/>
</dbReference>
<evidence type="ECO:0000259" key="5">
    <source>
        <dbReference type="PROSITE" id="PS51186"/>
    </source>
</evidence>
<feature type="domain" description="N-acetyltransferase" evidence="5">
    <location>
        <begin position="6"/>
        <end position="151"/>
    </location>
</feature>
<dbReference type="SUPFAM" id="SSF55718">
    <property type="entry name" value="SCP-like"/>
    <property type="match status" value="1"/>
</dbReference>
<name>A0A538U3A5_UNCEI</name>
<evidence type="ECO:0000313" key="7">
    <source>
        <dbReference type="Proteomes" id="UP000319836"/>
    </source>
</evidence>
<dbReference type="AlphaFoldDB" id="A0A538U3A5"/>
<feature type="binding site" evidence="4">
    <location>
        <begin position="118"/>
        <end position="119"/>
    </location>
    <ligand>
        <name>acetyl-CoA</name>
        <dbReference type="ChEBI" id="CHEBI:57288"/>
    </ligand>
</feature>
<dbReference type="GO" id="GO:0030649">
    <property type="term" value="P:aminoglycoside antibiotic catabolic process"/>
    <property type="evidence" value="ECO:0007669"/>
    <property type="project" value="TreeGrafter"/>
</dbReference>
<dbReference type="InterPro" id="IPR016181">
    <property type="entry name" value="Acyl_CoA_acyltransferase"/>
</dbReference>
<dbReference type="Gene3D" id="3.40.630.30">
    <property type="match status" value="2"/>
</dbReference>
<evidence type="ECO:0000256" key="1">
    <source>
        <dbReference type="ARBA" id="ARBA00009213"/>
    </source>
</evidence>
<evidence type="ECO:0000313" key="6">
    <source>
        <dbReference type="EMBL" id="TMQ70343.1"/>
    </source>
</evidence>
<dbReference type="GO" id="GO:0034069">
    <property type="term" value="F:aminoglycoside N-acetyltransferase activity"/>
    <property type="evidence" value="ECO:0007669"/>
    <property type="project" value="TreeGrafter"/>
</dbReference>
<feature type="active site" description="Proton donor" evidence="4">
    <location>
        <position position="123"/>
    </location>
</feature>
<comment type="caution">
    <text evidence="6">The sequence shown here is derived from an EMBL/GenBank/DDBJ whole genome shotgun (WGS) entry which is preliminary data.</text>
</comment>
<keyword evidence="3 4" id="KW-0012">Acyltransferase</keyword>
<dbReference type="InterPro" id="IPR022902">
    <property type="entry name" value="NAcTrfase_Eis"/>
</dbReference>
<dbReference type="PANTHER" id="PTHR37817">
    <property type="entry name" value="N-ACETYLTRANSFERASE EIS"/>
    <property type="match status" value="1"/>
</dbReference>
<keyword evidence="2 4" id="KW-0808">Transferase</keyword>
<sequence length="405" mass="44445">MRVDIAACRSSDELLSALAPVMHYFGRSPVAQDGDRFLPFIEPARGFVARADGLAVGGCASFPLELTVPGGRSVQAAGLTVVGVLPTHRRRGILHDMMRAQLDDVRRRGEPLAALWASEDTIYGRFGYGLASFSGEIDVPRAAAAFARPFESGGQFRLLPEDEALAPMAEAYERARPAHPGMIVRSAEWWRQRRLADPENRRQGQGELNRLVVTHDGRPSGLALYRVNQKFERGLSAGHVSVIEAVGATAEATRELWRYLFDLDWVERVKAMLLPMDHPLFFLLARPREMDFRVRDGLWIRLMDVSAALAARRMGAAEPVVIEVADAFCPWNQGRWRVSETGAATTSAEADLACDVTALGSVYLGGFTFRQLASGGRVSELRPGALARADALFPSDGAPWCPEIF</sequence>
<protein>
    <submittedName>
        <fullName evidence="6">GNAT family N-acetyltransferase</fullName>
    </submittedName>
</protein>
<dbReference type="Proteomes" id="UP000319836">
    <property type="component" value="Unassembled WGS sequence"/>
</dbReference>
<evidence type="ECO:0000256" key="2">
    <source>
        <dbReference type="ARBA" id="ARBA00022679"/>
    </source>
</evidence>
<dbReference type="InterPro" id="IPR036527">
    <property type="entry name" value="SCP2_sterol-bd_dom_sf"/>
</dbReference>